<feature type="region of interest" description="Disordered" evidence="1">
    <location>
        <begin position="1"/>
        <end position="43"/>
    </location>
</feature>
<dbReference type="AlphaFoldDB" id="A0A3M9MTA8"/>
<evidence type="ECO:0000256" key="1">
    <source>
        <dbReference type="SAM" id="MobiDB-lite"/>
    </source>
</evidence>
<proteinExistence type="predicted"/>
<keyword evidence="3" id="KW-1185">Reference proteome</keyword>
<evidence type="ECO:0000313" key="2">
    <source>
        <dbReference type="EMBL" id="RNI28752.1"/>
    </source>
</evidence>
<comment type="caution">
    <text evidence="2">The sequence shown here is derived from an EMBL/GenBank/DDBJ whole genome shotgun (WGS) entry which is preliminary data.</text>
</comment>
<accession>A0A3M9MTA8</accession>
<reference evidence="2 3" key="1">
    <citation type="submission" date="2018-11" db="EMBL/GenBank/DDBJ databases">
        <title>Rufibacter latericius sp. nov., isolated from water in Baiyang Lake.</title>
        <authorList>
            <person name="Yang Y."/>
        </authorList>
    </citation>
    <scope>NUCLEOTIDE SEQUENCE [LARGE SCALE GENOMIC DNA]</scope>
    <source>
        <strain evidence="2 3">R-22-1c-1</strain>
    </source>
</reference>
<name>A0A3M9MTA8_9BACT</name>
<gene>
    <name evidence="2" type="ORF">EFB08_08975</name>
</gene>
<dbReference type="Proteomes" id="UP000272117">
    <property type="component" value="Unassembled WGS sequence"/>
</dbReference>
<dbReference type="EMBL" id="RJJD01000004">
    <property type="protein sequence ID" value="RNI28752.1"/>
    <property type="molecule type" value="Genomic_DNA"/>
</dbReference>
<evidence type="ECO:0000313" key="3">
    <source>
        <dbReference type="Proteomes" id="UP000272117"/>
    </source>
</evidence>
<organism evidence="2 3">
    <name type="scientific">Rufibacter latericius</name>
    <dbReference type="NCBI Taxonomy" id="2487040"/>
    <lineage>
        <taxon>Bacteria</taxon>
        <taxon>Pseudomonadati</taxon>
        <taxon>Bacteroidota</taxon>
        <taxon>Cytophagia</taxon>
        <taxon>Cytophagales</taxon>
        <taxon>Hymenobacteraceae</taxon>
        <taxon>Rufibacter</taxon>
    </lineage>
</organism>
<sequence length="146" mass="15627">MLTGFACNRMPESPKEAQKEMPASTSKLSTAREKLPVPDQKPVAPGHARVVVQVVKILPALETSGNGPCSKTPCQAEVKVIQVIGYGSGFSQSLGEGQQVRAYFPMTMKAVNGRPGVTQGQNMTAELRASLRESDPLVVRSYALLD</sequence>
<protein>
    <submittedName>
        <fullName evidence="2">Uncharacterized protein</fullName>
    </submittedName>
</protein>